<dbReference type="Gene3D" id="1.10.245.10">
    <property type="entry name" value="SWIB/MDM2 domain"/>
    <property type="match status" value="1"/>
</dbReference>
<feature type="coiled-coil region" evidence="1">
    <location>
        <begin position="37"/>
        <end position="90"/>
    </location>
</feature>
<proteinExistence type="predicted"/>
<reference evidence="4 5" key="1">
    <citation type="submission" date="2012-10" db="EMBL/GenBank/DDBJ databases">
        <title>Complete genome sequence of Moumouvirus goulette.</title>
        <authorList>
            <person name="Fournous G."/>
            <person name="Bougalmi M."/>
            <person name="Colson P."/>
        </authorList>
    </citation>
    <scope>NUCLEOTIDE SEQUENCE [LARGE SCALE GENOMIC DNA]</scope>
</reference>
<dbReference type="Proteomes" id="UP000241071">
    <property type="component" value="Segment"/>
</dbReference>
<evidence type="ECO:0000313" key="5">
    <source>
        <dbReference type="Proteomes" id="UP000241071"/>
    </source>
</evidence>
<keyword evidence="5" id="KW-1185">Reference proteome</keyword>
<feature type="region of interest" description="Disordered" evidence="2">
    <location>
        <begin position="1"/>
        <end position="32"/>
    </location>
</feature>
<dbReference type="InterPro" id="IPR003121">
    <property type="entry name" value="SWIB_MDM2_domain"/>
</dbReference>
<evidence type="ECO:0000256" key="1">
    <source>
        <dbReference type="SAM" id="Coils"/>
    </source>
</evidence>
<feature type="compositionally biased region" description="Basic residues" evidence="2">
    <location>
        <begin position="1"/>
        <end position="27"/>
    </location>
</feature>
<gene>
    <name evidence="4" type="ORF">glt_00648</name>
</gene>
<dbReference type="EMBL" id="KC008572">
    <property type="protein sequence ID" value="AGF85456.1"/>
    <property type="molecule type" value="Genomic_DNA"/>
</dbReference>
<dbReference type="PROSITE" id="PS51925">
    <property type="entry name" value="SWIB_MDM2"/>
    <property type="match status" value="1"/>
</dbReference>
<dbReference type="SUPFAM" id="SSF47592">
    <property type="entry name" value="SWIB/MDM2 domain"/>
    <property type="match status" value="1"/>
</dbReference>
<evidence type="ECO:0000259" key="3">
    <source>
        <dbReference type="PROSITE" id="PS51925"/>
    </source>
</evidence>
<sequence length="207" mass="24479">MSKTNKSKPSKSKTNKSKLSKSKKNKSKTNLIESDEYDEYELSVVKLNKKYNNTKKNIDENFDKKAEIIMDKLRQNYLEQKKLINDFRELKATHKKEIKCINKSNMRSNTGKHTGFNKPEPVPSTLKSLLKIKEDKLPRSKITNLIYQYFTDNNMYNTKTKKEIIPNTKIRKIFGMKDDDVMNFYNLQTWLKKVYSEYNLNNNVAEI</sequence>
<accession>M1PN98</accession>
<dbReference type="InterPro" id="IPR036885">
    <property type="entry name" value="SWIB_MDM2_dom_sf"/>
</dbReference>
<keyword evidence="1" id="KW-0175">Coiled coil</keyword>
<protein>
    <recommendedName>
        <fullName evidence="3">DM2 domain-containing protein</fullName>
    </recommendedName>
</protein>
<name>M1PN98_9VIRU</name>
<evidence type="ECO:0000313" key="4">
    <source>
        <dbReference type="EMBL" id="AGF85456.1"/>
    </source>
</evidence>
<evidence type="ECO:0000256" key="2">
    <source>
        <dbReference type="SAM" id="MobiDB-lite"/>
    </source>
</evidence>
<feature type="domain" description="DM2" evidence="3">
    <location>
        <begin position="115"/>
        <end position="197"/>
    </location>
</feature>
<dbReference type="Pfam" id="PF02201">
    <property type="entry name" value="SWIB"/>
    <property type="match status" value="1"/>
</dbReference>
<organism evidence="4 5">
    <name type="scientific">Moumouvirus goulette</name>
    <dbReference type="NCBI Taxonomy" id="1247379"/>
    <lineage>
        <taxon>Viruses</taxon>
        <taxon>Varidnaviria</taxon>
        <taxon>Bamfordvirae</taxon>
        <taxon>Nucleocytoviricota</taxon>
        <taxon>Megaviricetes</taxon>
        <taxon>Imitervirales</taxon>
        <taxon>Mimiviridae</taxon>
        <taxon>Megamimivirinae</taxon>
        <taxon>Moumouvirus</taxon>
        <taxon>Moumouvirus goulettemassiliense</taxon>
    </lineage>
</organism>